<dbReference type="PANTHER" id="PTHR21230:SF1">
    <property type="entry name" value="GOLGI SNAP RECEPTOR COMPLEX MEMBER 2"/>
    <property type="match status" value="1"/>
</dbReference>
<keyword evidence="5 11" id="KW-1133">Transmembrane helix</keyword>
<evidence type="ECO:0000256" key="2">
    <source>
        <dbReference type="ARBA" id="ARBA00022448"/>
    </source>
</evidence>
<feature type="compositionally biased region" description="Low complexity" evidence="10">
    <location>
        <begin position="86"/>
        <end position="104"/>
    </location>
</feature>
<dbReference type="GO" id="GO:0012507">
    <property type="term" value="C:ER to Golgi transport vesicle membrane"/>
    <property type="evidence" value="ECO:0007669"/>
    <property type="project" value="TreeGrafter"/>
</dbReference>
<feature type="region of interest" description="Disordered" evidence="10">
    <location>
        <begin position="86"/>
        <end position="127"/>
    </location>
</feature>
<dbReference type="PANTHER" id="PTHR21230">
    <property type="entry name" value="VESICLE TRANSPORT V-SNARE PROTEIN VTI1-RELATED"/>
    <property type="match status" value="1"/>
</dbReference>
<keyword evidence="6" id="KW-0333">Golgi apparatus</keyword>
<evidence type="ECO:0000256" key="8">
    <source>
        <dbReference type="PIRNR" id="PIRNR028865"/>
    </source>
</evidence>
<keyword evidence="7 8" id="KW-0472">Membrane</keyword>
<feature type="coiled-coil region" evidence="9">
    <location>
        <begin position="58"/>
        <end position="85"/>
    </location>
</feature>
<dbReference type="GO" id="GO:0005789">
    <property type="term" value="C:endoplasmic reticulum membrane"/>
    <property type="evidence" value="ECO:0007669"/>
    <property type="project" value="TreeGrafter"/>
</dbReference>
<accession>A0A7S2YCR6</accession>
<keyword evidence="4 8" id="KW-0653">Protein transport</keyword>
<proteinExistence type="predicted"/>
<organism evidence="12">
    <name type="scientific">Entomoneis paludosa</name>
    <dbReference type="NCBI Taxonomy" id="265537"/>
    <lineage>
        <taxon>Eukaryota</taxon>
        <taxon>Sar</taxon>
        <taxon>Stramenopiles</taxon>
        <taxon>Ochrophyta</taxon>
        <taxon>Bacillariophyta</taxon>
        <taxon>Bacillariophyceae</taxon>
        <taxon>Bacillariophycidae</taxon>
        <taxon>Entomoneidaceae</taxon>
        <taxon>Entomoneis</taxon>
    </lineage>
</organism>
<dbReference type="Gene3D" id="1.20.5.110">
    <property type="match status" value="1"/>
</dbReference>
<evidence type="ECO:0000256" key="3">
    <source>
        <dbReference type="ARBA" id="ARBA00022692"/>
    </source>
</evidence>
<dbReference type="GO" id="GO:0031201">
    <property type="term" value="C:SNARE complex"/>
    <property type="evidence" value="ECO:0007669"/>
    <property type="project" value="TreeGrafter"/>
</dbReference>
<evidence type="ECO:0000256" key="11">
    <source>
        <dbReference type="SAM" id="Phobius"/>
    </source>
</evidence>
<evidence type="ECO:0000256" key="4">
    <source>
        <dbReference type="ARBA" id="ARBA00022927"/>
    </source>
</evidence>
<evidence type="ECO:0008006" key="13">
    <source>
        <dbReference type="Google" id="ProtNLM"/>
    </source>
</evidence>
<reference evidence="12" key="1">
    <citation type="submission" date="2021-01" db="EMBL/GenBank/DDBJ databases">
        <authorList>
            <person name="Corre E."/>
            <person name="Pelletier E."/>
            <person name="Niang G."/>
            <person name="Scheremetjew M."/>
            <person name="Finn R."/>
            <person name="Kale V."/>
            <person name="Holt S."/>
            <person name="Cochrane G."/>
            <person name="Meng A."/>
            <person name="Brown T."/>
            <person name="Cohen L."/>
        </authorList>
    </citation>
    <scope>NUCLEOTIDE SEQUENCE</scope>
    <source>
        <strain evidence="12">CCMP125</strain>
    </source>
</reference>
<keyword evidence="2 8" id="KW-0813">Transport</keyword>
<dbReference type="GO" id="GO:0005484">
    <property type="term" value="F:SNAP receptor activity"/>
    <property type="evidence" value="ECO:0007669"/>
    <property type="project" value="InterPro"/>
</dbReference>
<evidence type="ECO:0000256" key="5">
    <source>
        <dbReference type="ARBA" id="ARBA00022989"/>
    </source>
</evidence>
<dbReference type="AlphaFoldDB" id="A0A7S2YCR6"/>
<dbReference type="SUPFAM" id="SSF58038">
    <property type="entry name" value="SNARE fusion complex"/>
    <property type="match status" value="1"/>
</dbReference>
<keyword evidence="9" id="KW-0175">Coiled coil</keyword>
<dbReference type="GO" id="GO:0000149">
    <property type="term" value="F:SNARE binding"/>
    <property type="evidence" value="ECO:0007669"/>
    <property type="project" value="TreeGrafter"/>
</dbReference>
<evidence type="ECO:0000256" key="9">
    <source>
        <dbReference type="SAM" id="Coils"/>
    </source>
</evidence>
<keyword evidence="3 11" id="KW-0812">Transmembrane</keyword>
<dbReference type="GO" id="GO:0031902">
    <property type="term" value="C:late endosome membrane"/>
    <property type="evidence" value="ECO:0007669"/>
    <property type="project" value="TreeGrafter"/>
</dbReference>
<sequence length="220" mass="25779">MTTIGELFPKCNKLAYDARQQLLQMQQQHQSGTNPDLLFLVLDDLEKQLNIMEEDMVLREAPAQREKWKRKIRDLRAEAQTLRQQGQTVSYQYQQRQQQTSSYQSEREELLRRRHRQRPNGGESDVDQLAAEGESLEQSHRMVSQLIDQGSANLYDLQKQRQQMRGIRGMLTDISNSLGLTQSTMRIIERRDITDAYLVAVMMVVTLLVLYFVWIVEYGE</sequence>
<dbReference type="PIRSF" id="PIRSF028865">
    <property type="entry name" value="Membrin-2"/>
    <property type="match status" value="1"/>
</dbReference>
<protein>
    <recommendedName>
        <fullName evidence="13">t-SNARE coiled-coil homology domain-containing protein</fullName>
    </recommendedName>
</protein>
<gene>
    <name evidence="12" type="ORF">APAL1065_LOCUS13091</name>
</gene>
<comment type="subcellular location">
    <subcellularLocation>
        <location evidence="1">Golgi apparatus membrane</location>
        <topology evidence="1">Single-pass type IV membrane protein</topology>
    </subcellularLocation>
</comment>
<evidence type="ECO:0000256" key="1">
    <source>
        <dbReference type="ARBA" id="ARBA00004409"/>
    </source>
</evidence>
<dbReference type="GO" id="GO:0000139">
    <property type="term" value="C:Golgi membrane"/>
    <property type="evidence" value="ECO:0007669"/>
    <property type="project" value="UniProtKB-SubCell"/>
</dbReference>
<evidence type="ECO:0000256" key="6">
    <source>
        <dbReference type="ARBA" id="ARBA00023034"/>
    </source>
</evidence>
<dbReference type="GO" id="GO:0006906">
    <property type="term" value="P:vesicle fusion"/>
    <property type="evidence" value="ECO:0007669"/>
    <property type="project" value="TreeGrafter"/>
</dbReference>
<evidence type="ECO:0000256" key="10">
    <source>
        <dbReference type="SAM" id="MobiDB-lite"/>
    </source>
</evidence>
<name>A0A7S2YCR6_9STRA</name>
<evidence type="ECO:0000313" key="12">
    <source>
        <dbReference type="EMBL" id="CAD9968140.1"/>
    </source>
</evidence>
<evidence type="ECO:0000256" key="7">
    <source>
        <dbReference type="ARBA" id="ARBA00023136"/>
    </source>
</evidence>
<dbReference type="EMBL" id="HBHT01019530">
    <property type="protein sequence ID" value="CAD9968140.1"/>
    <property type="molecule type" value="Transcribed_RNA"/>
</dbReference>
<feature type="transmembrane region" description="Helical" evidence="11">
    <location>
        <begin position="196"/>
        <end position="216"/>
    </location>
</feature>
<dbReference type="Pfam" id="PF12352">
    <property type="entry name" value="V-SNARE_C"/>
    <property type="match status" value="1"/>
</dbReference>
<dbReference type="InterPro" id="IPR027027">
    <property type="entry name" value="GOSR2/Membrin/Bos1"/>
</dbReference>
<dbReference type="GO" id="GO:0015031">
    <property type="term" value="P:protein transport"/>
    <property type="evidence" value="ECO:0007669"/>
    <property type="project" value="UniProtKB-KW"/>
</dbReference>